<name>A0A8S1TE29_9CILI</name>
<sequence length="129" mass="15322">MNKPVSNILVMLKFKIQSQLIKVVNLQINSKISMLIYYAYKRLIILNFIKNLKINLIMISATQKDLIDQMDKFKLLKYSEYSLNQRAVDYGFLSNIIDKICFKLSNWNTYQQKNILNRKHTCILESKPR</sequence>
<comment type="caution">
    <text evidence="1">The sequence shown here is derived from an EMBL/GenBank/DDBJ whole genome shotgun (WGS) entry which is preliminary data.</text>
</comment>
<proteinExistence type="predicted"/>
<dbReference type="AlphaFoldDB" id="A0A8S1TE29"/>
<evidence type="ECO:0000313" key="2">
    <source>
        <dbReference type="Proteomes" id="UP000689195"/>
    </source>
</evidence>
<organism evidence="1 2">
    <name type="scientific">Paramecium pentaurelia</name>
    <dbReference type="NCBI Taxonomy" id="43138"/>
    <lineage>
        <taxon>Eukaryota</taxon>
        <taxon>Sar</taxon>
        <taxon>Alveolata</taxon>
        <taxon>Ciliophora</taxon>
        <taxon>Intramacronucleata</taxon>
        <taxon>Oligohymenophorea</taxon>
        <taxon>Peniculida</taxon>
        <taxon>Parameciidae</taxon>
        <taxon>Paramecium</taxon>
    </lineage>
</organism>
<reference evidence="1" key="1">
    <citation type="submission" date="2021-01" db="EMBL/GenBank/DDBJ databases">
        <authorList>
            <consortium name="Genoscope - CEA"/>
            <person name="William W."/>
        </authorList>
    </citation>
    <scope>NUCLEOTIDE SEQUENCE</scope>
</reference>
<dbReference type="EMBL" id="CAJJDO010000018">
    <property type="protein sequence ID" value="CAD8149152.1"/>
    <property type="molecule type" value="Genomic_DNA"/>
</dbReference>
<dbReference type="Proteomes" id="UP000689195">
    <property type="component" value="Unassembled WGS sequence"/>
</dbReference>
<gene>
    <name evidence="1" type="ORF">PPENT_87.1.T0180441</name>
</gene>
<protein>
    <submittedName>
        <fullName evidence="1">Uncharacterized protein</fullName>
    </submittedName>
</protein>
<accession>A0A8S1TE29</accession>
<evidence type="ECO:0000313" key="1">
    <source>
        <dbReference type="EMBL" id="CAD8149152.1"/>
    </source>
</evidence>
<keyword evidence="2" id="KW-1185">Reference proteome</keyword>